<dbReference type="AlphaFoldDB" id="A0A6J6ZRY4"/>
<dbReference type="EMBL" id="CAFABK010000003">
    <property type="protein sequence ID" value="CAB4820767.1"/>
    <property type="molecule type" value="Genomic_DNA"/>
</dbReference>
<organism evidence="1">
    <name type="scientific">freshwater metagenome</name>
    <dbReference type="NCBI Taxonomy" id="449393"/>
    <lineage>
        <taxon>unclassified sequences</taxon>
        <taxon>metagenomes</taxon>
        <taxon>ecological metagenomes</taxon>
    </lineage>
</organism>
<gene>
    <name evidence="1" type="ORF">UFOPK3204_00143</name>
</gene>
<sequence length="277" mass="29856">MTISSGSAAQMILARALECLESETPNPLTGPETIEMSERCVELPWVAAHLGAPGRLLDVGWAMSPPEWLGVLLAIRDRGADLTGIDIIDPQRVRSRYPADQVDAVLSVPARVEDILNANPTSGHYDTISCVSTLEHIGFDIASPPEDLTSAFVRATSAETAIASRAPETDRLFLDAAHRLLVPGGHLLISVPAGSGLPILHQDSLGLFTHQFEYDEASWARITGDNRFSVLAEAYYSHDETRGWAQVETFAALSGQTSAMQPFATGCALVRLRHISS</sequence>
<evidence type="ECO:0000313" key="1">
    <source>
        <dbReference type="EMBL" id="CAB4820767.1"/>
    </source>
</evidence>
<dbReference type="SUPFAM" id="SSF53335">
    <property type="entry name" value="S-adenosyl-L-methionine-dependent methyltransferases"/>
    <property type="match status" value="1"/>
</dbReference>
<protein>
    <submittedName>
        <fullName evidence="1">Unannotated protein</fullName>
    </submittedName>
</protein>
<accession>A0A6J6ZRY4</accession>
<proteinExistence type="predicted"/>
<name>A0A6J6ZRY4_9ZZZZ</name>
<dbReference type="InterPro" id="IPR029063">
    <property type="entry name" value="SAM-dependent_MTases_sf"/>
</dbReference>
<reference evidence="1" key="1">
    <citation type="submission" date="2020-05" db="EMBL/GenBank/DDBJ databases">
        <authorList>
            <person name="Chiriac C."/>
            <person name="Salcher M."/>
            <person name="Ghai R."/>
            <person name="Kavagutti S V."/>
        </authorList>
    </citation>
    <scope>NUCLEOTIDE SEQUENCE</scope>
</reference>
<dbReference type="Gene3D" id="3.40.50.150">
    <property type="entry name" value="Vaccinia Virus protein VP39"/>
    <property type="match status" value="1"/>
</dbReference>
<dbReference type="Pfam" id="PF13489">
    <property type="entry name" value="Methyltransf_23"/>
    <property type="match status" value="1"/>
</dbReference>